<evidence type="ECO:0000259" key="3">
    <source>
        <dbReference type="Pfam" id="PF03816"/>
    </source>
</evidence>
<name>A0A1G9D0Q0_9FIRM</name>
<feature type="domain" description="LytR/CpsA/Psr regulator C-terminal" evidence="4">
    <location>
        <begin position="300"/>
        <end position="384"/>
    </location>
</feature>
<feature type="domain" description="Cell envelope-related transcriptional attenuator" evidence="3">
    <location>
        <begin position="63"/>
        <end position="214"/>
    </location>
</feature>
<dbReference type="NCBIfam" id="TIGR00350">
    <property type="entry name" value="lytR_cpsA_psr"/>
    <property type="match status" value="1"/>
</dbReference>
<dbReference type="OrthoDB" id="305468at2"/>
<evidence type="ECO:0000313" key="5">
    <source>
        <dbReference type="EMBL" id="SDK57429.1"/>
    </source>
</evidence>
<dbReference type="Gene3D" id="3.40.630.190">
    <property type="entry name" value="LCP protein"/>
    <property type="match status" value="1"/>
</dbReference>
<dbReference type="InterPro" id="IPR004474">
    <property type="entry name" value="LytR_CpsA_psr"/>
</dbReference>
<gene>
    <name evidence="5" type="ORF">SAMN05660472_01611</name>
</gene>
<keyword evidence="2" id="KW-1133">Transmembrane helix</keyword>
<dbReference type="AlphaFoldDB" id="A0A1G9D0Q0"/>
<accession>A0A1G9D0Q0</accession>
<dbReference type="InterPro" id="IPR027381">
    <property type="entry name" value="LytR/CpsA/Psr_C"/>
</dbReference>
<dbReference type="Pfam" id="PF13399">
    <property type="entry name" value="LytR_C"/>
    <property type="match status" value="1"/>
</dbReference>
<dbReference type="Pfam" id="PF03816">
    <property type="entry name" value="LytR_cpsA_psr"/>
    <property type="match status" value="1"/>
</dbReference>
<protein>
    <submittedName>
        <fullName evidence="5">Transcriptional attenuator, LytR family</fullName>
    </submittedName>
</protein>
<keyword evidence="2" id="KW-0812">Transmembrane</keyword>
<keyword evidence="2" id="KW-0472">Membrane</keyword>
<evidence type="ECO:0000313" key="6">
    <source>
        <dbReference type="Proteomes" id="UP000198718"/>
    </source>
</evidence>
<proteinExistence type="inferred from homology"/>
<reference evidence="5 6" key="1">
    <citation type="submission" date="2016-10" db="EMBL/GenBank/DDBJ databases">
        <authorList>
            <person name="de Groot N.N."/>
        </authorList>
    </citation>
    <scope>NUCLEOTIDE SEQUENCE [LARGE SCALE GENOMIC DNA]</scope>
    <source>
        <strain evidence="5 6">DSM 18346</strain>
    </source>
</reference>
<organism evidence="5 6">
    <name type="scientific">Natronincola ferrireducens</name>
    <dbReference type="NCBI Taxonomy" id="393762"/>
    <lineage>
        <taxon>Bacteria</taxon>
        <taxon>Bacillati</taxon>
        <taxon>Bacillota</taxon>
        <taxon>Clostridia</taxon>
        <taxon>Peptostreptococcales</taxon>
        <taxon>Natronincolaceae</taxon>
        <taxon>Natronincola</taxon>
    </lineage>
</organism>
<evidence type="ECO:0000256" key="1">
    <source>
        <dbReference type="ARBA" id="ARBA00006068"/>
    </source>
</evidence>
<keyword evidence="6" id="KW-1185">Reference proteome</keyword>
<dbReference type="RefSeq" id="WP_090553140.1">
    <property type="nucleotide sequence ID" value="NZ_FNFP01000002.1"/>
</dbReference>
<dbReference type="EMBL" id="FNFP01000002">
    <property type="protein sequence ID" value="SDK57429.1"/>
    <property type="molecule type" value="Genomic_DNA"/>
</dbReference>
<dbReference type="Gene3D" id="3.30.70.2390">
    <property type="match status" value="1"/>
</dbReference>
<sequence length="388" mass="43221">MAKRKKKPRSFITIITLVIIIISIFTITTTVDSFSLLSKSNKRINILIFGIDATQSSQSKGTRSDTIMLLNMGVSGKDPILISIPRDTRVEIPGRKYPEKINHAHAYGGIELLIDTVEGFLDIPIHYYARINYKAVEELVNALGGIEIDVPMDMKYTDAFDNPPLQIDIKKGLQTLNGRDSLHFLRFRSGYANQDLGRIDAQQQFANAIIKKVKSPTIIFKAPKLTTIFYSNIDTNIPKTRMLYLGIGSILGTQQELTKMTLPGSPAMIKGVSYYVADDKELQHMKENYLTPRKSVETSKIEVLNGCGINGVATKFAASLEASDLHVSSIGNYERKDVLQSFIEHSPQSKKAAKKIAKILNIKELIEAEGKYEDIDIKIVIGKDLGDQ</sequence>
<dbReference type="PANTHER" id="PTHR33392:SF6">
    <property type="entry name" value="POLYISOPRENYL-TEICHOIC ACID--PEPTIDOGLYCAN TEICHOIC ACID TRANSFERASE TAGU"/>
    <property type="match status" value="1"/>
</dbReference>
<feature type="transmembrane region" description="Helical" evidence="2">
    <location>
        <begin position="12"/>
        <end position="31"/>
    </location>
</feature>
<comment type="similarity">
    <text evidence="1">Belongs to the LytR/CpsA/Psr (LCP) family.</text>
</comment>
<dbReference type="STRING" id="393762.SAMN05660472_01611"/>
<evidence type="ECO:0000256" key="2">
    <source>
        <dbReference type="SAM" id="Phobius"/>
    </source>
</evidence>
<evidence type="ECO:0000259" key="4">
    <source>
        <dbReference type="Pfam" id="PF13399"/>
    </source>
</evidence>
<dbReference type="Proteomes" id="UP000198718">
    <property type="component" value="Unassembled WGS sequence"/>
</dbReference>
<dbReference type="InterPro" id="IPR050922">
    <property type="entry name" value="LytR/CpsA/Psr_CW_biosynth"/>
</dbReference>
<dbReference type="PANTHER" id="PTHR33392">
    <property type="entry name" value="POLYISOPRENYL-TEICHOIC ACID--PEPTIDOGLYCAN TEICHOIC ACID TRANSFERASE TAGU"/>
    <property type="match status" value="1"/>
</dbReference>